<dbReference type="Gene3D" id="3.90.550.10">
    <property type="entry name" value="Spore Coat Polysaccharide Biosynthesis Protein SpsA, Chain A"/>
    <property type="match status" value="1"/>
</dbReference>
<organism evidence="3 4">
    <name type="scientific">Ktedonosporobacter rubrisoli</name>
    <dbReference type="NCBI Taxonomy" id="2509675"/>
    <lineage>
        <taxon>Bacteria</taxon>
        <taxon>Bacillati</taxon>
        <taxon>Chloroflexota</taxon>
        <taxon>Ktedonobacteria</taxon>
        <taxon>Ktedonobacterales</taxon>
        <taxon>Ktedonosporobacteraceae</taxon>
        <taxon>Ktedonosporobacter</taxon>
    </lineage>
</organism>
<evidence type="ECO:0000259" key="2">
    <source>
        <dbReference type="Pfam" id="PF00535"/>
    </source>
</evidence>
<dbReference type="AlphaFoldDB" id="A0A4P6JRG7"/>
<name>A0A4P6JRG7_KTERU</name>
<dbReference type="SUPFAM" id="SSF53448">
    <property type="entry name" value="Nucleotide-diphospho-sugar transferases"/>
    <property type="match status" value="1"/>
</dbReference>
<evidence type="ECO:0000256" key="1">
    <source>
        <dbReference type="SAM" id="Phobius"/>
    </source>
</evidence>
<dbReference type="EMBL" id="CP035758">
    <property type="protein sequence ID" value="QBD77406.1"/>
    <property type="molecule type" value="Genomic_DNA"/>
</dbReference>
<keyword evidence="1" id="KW-0812">Transmembrane</keyword>
<feature type="transmembrane region" description="Helical" evidence="1">
    <location>
        <begin position="290"/>
        <end position="314"/>
    </location>
</feature>
<evidence type="ECO:0000313" key="4">
    <source>
        <dbReference type="Proteomes" id="UP000290365"/>
    </source>
</evidence>
<feature type="domain" description="Glycosyltransferase 2-like" evidence="2">
    <location>
        <begin position="47"/>
        <end position="220"/>
    </location>
</feature>
<feature type="transmembrane region" description="Helical" evidence="1">
    <location>
        <begin position="260"/>
        <end position="284"/>
    </location>
</feature>
<sequence length="401" mass="45170">MNFLVDASYIISGMLILLFMHLIINLLCFCRLSVSSWEKASPASLVSVLVPARNEQEHIEMCVRSLIGQHYEQLEVLVLDDQSTDATAAIVKRLIDELPATQKKRLRLLRGKPLPAGWVGKNFACFQLSQYAQGAYLFFTDADTVHAPETVRTVLEYMDRARVDLLTAQPGYELKGIGEHLLMPLLCFRVFTLLPLTLISRVPKPVLAVGNGPLLCFRRQAYKAAGGHKAIKEHILEDVTLARSVKAAGYRMAFVDAHKLLYCHMYTSFANMWTGFSKTFFAFYSYSLPAALAILFFDVTLFIVPPLLVLLSLFISLPRAVILLSLGNYCLAVLMRLCLACRFGRSQRVLTLLLCLLHPATVILGCLILLNSIRWHFRKLGTEWKGRYYSSQNSSPERLDC</sequence>
<gene>
    <name evidence="3" type="ORF">EPA93_15970</name>
</gene>
<protein>
    <submittedName>
        <fullName evidence="3">Glycosyltransferase</fullName>
    </submittedName>
</protein>
<dbReference type="PANTHER" id="PTHR43646">
    <property type="entry name" value="GLYCOSYLTRANSFERASE"/>
    <property type="match status" value="1"/>
</dbReference>
<keyword evidence="1" id="KW-1133">Transmembrane helix</keyword>
<evidence type="ECO:0000313" key="3">
    <source>
        <dbReference type="EMBL" id="QBD77406.1"/>
    </source>
</evidence>
<dbReference type="InterPro" id="IPR029044">
    <property type="entry name" value="Nucleotide-diphossugar_trans"/>
</dbReference>
<dbReference type="PANTHER" id="PTHR43646:SF3">
    <property type="entry name" value="SLR1566 PROTEIN"/>
    <property type="match status" value="1"/>
</dbReference>
<keyword evidence="3" id="KW-0808">Transferase</keyword>
<dbReference type="InterPro" id="IPR001173">
    <property type="entry name" value="Glyco_trans_2-like"/>
</dbReference>
<feature type="transmembrane region" description="Helical" evidence="1">
    <location>
        <begin position="349"/>
        <end position="370"/>
    </location>
</feature>
<feature type="transmembrane region" description="Helical" evidence="1">
    <location>
        <begin position="6"/>
        <end position="29"/>
    </location>
</feature>
<dbReference type="KEGG" id="kbs:EPA93_15970"/>
<reference evidence="3 4" key="1">
    <citation type="submission" date="2019-01" db="EMBL/GenBank/DDBJ databases">
        <title>Ktedonosporobacter rubrisoli SCAWS-G2.</title>
        <authorList>
            <person name="Huang Y."/>
            <person name="Yan B."/>
        </authorList>
    </citation>
    <scope>NUCLEOTIDE SEQUENCE [LARGE SCALE GENOMIC DNA]</scope>
    <source>
        <strain evidence="3 4">SCAWS-G2</strain>
    </source>
</reference>
<dbReference type="Proteomes" id="UP000290365">
    <property type="component" value="Chromosome"/>
</dbReference>
<keyword evidence="4" id="KW-1185">Reference proteome</keyword>
<dbReference type="OrthoDB" id="9800276at2"/>
<proteinExistence type="predicted"/>
<dbReference type="RefSeq" id="WP_129888463.1">
    <property type="nucleotide sequence ID" value="NZ_CP035758.1"/>
</dbReference>
<dbReference type="GO" id="GO:0016740">
    <property type="term" value="F:transferase activity"/>
    <property type="evidence" value="ECO:0007669"/>
    <property type="project" value="UniProtKB-KW"/>
</dbReference>
<dbReference type="Pfam" id="PF00535">
    <property type="entry name" value="Glycos_transf_2"/>
    <property type="match status" value="1"/>
</dbReference>
<keyword evidence="1" id="KW-0472">Membrane</keyword>
<accession>A0A4P6JRG7</accession>
<feature type="transmembrane region" description="Helical" evidence="1">
    <location>
        <begin position="321"/>
        <end position="343"/>
    </location>
</feature>